<evidence type="ECO:0000313" key="6">
    <source>
        <dbReference type="Proteomes" id="UP000199017"/>
    </source>
</evidence>
<dbReference type="EMBL" id="FNDU01000010">
    <property type="protein sequence ID" value="SDI70198.1"/>
    <property type="molecule type" value="Genomic_DNA"/>
</dbReference>
<reference evidence="5 6" key="1">
    <citation type="submission" date="2016-10" db="EMBL/GenBank/DDBJ databases">
        <authorList>
            <person name="de Groot N.N."/>
        </authorList>
    </citation>
    <scope>NUCLEOTIDE SEQUENCE [LARGE SCALE GENOMIC DNA]</scope>
    <source>
        <strain evidence="6">P4B,CCM 7963,CECT 7998,DSM 25260,IBRC-M 10614,KCTC 13821</strain>
    </source>
</reference>
<dbReference type="STRING" id="930129.SAMN05216352_110147"/>
<dbReference type="PROSITE" id="PS00846">
    <property type="entry name" value="HTH_ARSR_1"/>
    <property type="match status" value="1"/>
</dbReference>
<dbReference type="PANTHER" id="PTHR33154">
    <property type="entry name" value="TRANSCRIPTIONAL REGULATOR, ARSR FAMILY"/>
    <property type="match status" value="1"/>
</dbReference>
<dbReference type="GO" id="GO:0003677">
    <property type="term" value="F:DNA binding"/>
    <property type="evidence" value="ECO:0007669"/>
    <property type="project" value="UniProtKB-KW"/>
</dbReference>
<feature type="domain" description="HTH arsR-type" evidence="4">
    <location>
        <begin position="11"/>
        <end position="106"/>
    </location>
</feature>
<keyword evidence="1" id="KW-0805">Transcription regulation</keyword>
<dbReference type="InterPro" id="IPR018334">
    <property type="entry name" value="ArsR_HTH"/>
</dbReference>
<dbReference type="SUPFAM" id="SSF46785">
    <property type="entry name" value="Winged helix' DNA-binding domain"/>
    <property type="match status" value="1"/>
</dbReference>
<gene>
    <name evidence="5" type="ORF">SAMN05216352_110147</name>
</gene>
<dbReference type="RefSeq" id="WP_091586835.1">
    <property type="nucleotide sequence ID" value="NZ_FNDU01000010.1"/>
</dbReference>
<dbReference type="PROSITE" id="PS50987">
    <property type="entry name" value="HTH_ARSR_2"/>
    <property type="match status" value="1"/>
</dbReference>
<dbReference type="InterPro" id="IPR011991">
    <property type="entry name" value="ArsR-like_HTH"/>
</dbReference>
<name>A0A1G8MQ69_9BACI</name>
<dbReference type="Pfam" id="PF01022">
    <property type="entry name" value="HTH_5"/>
    <property type="match status" value="1"/>
</dbReference>
<evidence type="ECO:0000256" key="1">
    <source>
        <dbReference type="ARBA" id="ARBA00023015"/>
    </source>
</evidence>
<dbReference type="PANTHER" id="PTHR33154:SF18">
    <property type="entry name" value="ARSENICAL RESISTANCE OPERON REPRESSOR"/>
    <property type="match status" value="1"/>
</dbReference>
<evidence type="ECO:0000256" key="2">
    <source>
        <dbReference type="ARBA" id="ARBA00023125"/>
    </source>
</evidence>
<accession>A0A1G8MQ69</accession>
<dbReference type="PRINTS" id="PR00778">
    <property type="entry name" value="HTHARSR"/>
</dbReference>
<keyword evidence="2" id="KW-0238">DNA-binding</keyword>
<dbReference type="NCBIfam" id="NF033788">
    <property type="entry name" value="HTH_metalloreg"/>
    <property type="match status" value="1"/>
</dbReference>
<dbReference type="OrthoDB" id="9798835at2"/>
<dbReference type="SMART" id="SM00418">
    <property type="entry name" value="HTH_ARSR"/>
    <property type="match status" value="1"/>
</dbReference>
<sequence length="117" mass="13615">MKSLLLKDISKSNISFESYKKKFKALADEKRLEIMHELTRHDSVCVCDLTDILDLSQSKLSYHLKILLDAGFILKETKGTWSYYKLNETEVNHVLSEELCCLFRKGAKRNSDEQQRA</sequence>
<proteinExistence type="predicted"/>
<keyword evidence="3" id="KW-0804">Transcription</keyword>
<evidence type="ECO:0000313" key="5">
    <source>
        <dbReference type="EMBL" id="SDI70198.1"/>
    </source>
</evidence>
<dbReference type="InterPro" id="IPR001845">
    <property type="entry name" value="HTH_ArsR_DNA-bd_dom"/>
</dbReference>
<dbReference type="CDD" id="cd00090">
    <property type="entry name" value="HTH_ARSR"/>
    <property type="match status" value="1"/>
</dbReference>
<evidence type="ECO:0000259" key="4">
    <source>
        <dbReference type="PROSITE" id="PS50987"/>
    </source>
</evidence>
<dbReference type="GO" id="GO:0003700">
    <property type="term" value="F:DNA-binding transcription factor activity"/>
    <property type="evidence" value="ECO:0007669"/>
    <property type="project" value="InterPro"/>
</dbReference>
<dbReference type="Proteomes" id="UP000199017">
    <property type="component" value="Unassembled WGS sequence"/>
</dbReference>
<dbReference type="Gene3D" id="1.10.10.10">
    <property type="entry name" value="Winged helix-like DNA-binding domain superfamily/Winged helix DNA-binding domain"/>
    <property type="match status" value="1"/>
</dbReference>
<dbReference type="InterPro" id="IPR051081">
    <property type="entry name" value="HTH_MetalResp_TranReg"/>
</dbReference>
<keyword evidence="6" id="KW-1185">Reference proteome</keyword>
<protein>
    <submittedName>
        <fullName evidence="5">Transcriptional regulator, ArsR family</fullName>
    </submittedName>
</protein>
<dbReference type="InterPro" id="IPR036390">
    <property type="entry name" value="WH_DNA-bd_sf"/>
</dbReference>
<evidence type="ECO:0000256" key="3">
    <source>
        <dbReference type="ARBA" id="ARBA00023163"/>
    </source>
</evidence>
<organism evidence="5 6">
    <name type="scientific">Alteribacillus bidgolensis</name>
    <dbReference type="NCBI Taxonomy" id="930129"/>
    <lineage>
        <taxon>Bacteria</taxon>
        <taxon>Bacillati</taxon>
        <taxon>Bacillota</taxon>
        <taxon>Bacilli</taxon>
        <taxon>Bacillales</taxon>
        <taxon>Bacillaceae</taxon>
        <taxon>Alteribacillus</taxon>
    </lineage>
</organism>
<dbReference type="AlphaFoldDB" id="A0A1G8MQ69"/>
<dbReference type="InterPro" id="IPR036388">
    <property type="entry name" value="WH-like_DNA-bd_sf"/>
</dbReference>